<accession>A0AB37DKY1</accession>
<dbReference type="AlphaFoldDB" id="A0AB37DKY1"/>
<keyword evidence="1" id="KW-0614">Plasmid</keyword>
<evidence type="ECO:0000313" key="2">
    <source>
        <dbReference type="Proteomes" id="UP000464915"/>
    </source>
</evidence>
<name>A0AB37DKY1_9LACO</name>
<sequence>MTDKKMDALQNSVYVLKNTLSEFANKLAEDDGNSKTSVVEVIYNVLLQMSKQENDTEETKNLRSAFKGVPLSLHVQALKSFINSFYISNHLGSQVQPGDKRTETITNELMATTDNFFDHTGKVLSPFEAIYLTIDSYVQQDTLRNTKRRDEASLFIGNIKAQRRILADYLNRYERQYGATLREESQAYEKN</sequence>
<dbReference type="RefSeq" id="WP_065989203.1">
    <property type="nucleotide sequence ID" value="NZ_CP047143.1"/>
</dbReference>
<evidence type="ECO:0000313" key="1">
    <source>
        <dbReference type="EMBL" id="QHQ69095.1"/>
    </source>
</evidence>
<protein>
    <submittedName>
        <fullName evidence="1">Uncharacterized protein</fullName>
    </submittedName>
</protein>
<reference evidence="1 2" key="1">
    <citation type="submission" date="2019-12" db="EMBL/GenBank/DDBJ databases">
        <title>Complete Genome Sequences of Lactobacillus strains, C25 and P38, Isolated from Chicken Cecum.</title>
        <authorList>
            <person name="Hassan H.M."/>
            <person name="Mendoza M."/>
            <person name="Rezvani M."/>
            <person name="Koci M.D."/>
            <person name="Dickey A.N."/>
            <person name="Scholl E.H."/>
        </authorList>
    </citation>
    <scope>NUCLEOTIDE SEQUENCE [LARGE SCALE GENOMIC DNA]</scope>
    <source>
        <strain evidence="1 2">C25</strain>
        <plasmid evidence="1 2">unnamed</plasmid>
    </source>
</reference>
<organism evidence="1 2">
    <name type="scientific">Lactobacillus crispatus</name>
    <dbReference type="NCBI Taxonomy" id="47770"/>
    <lineage>
        <taxon>Bacteria</taxon>
        <taxon>Bacillati</taxon>
        <taxon>Bacillota</taxon>
        <taxon>Bacilli</taxon>
        <taxon>Lactobacillales</taxon>
        <taxon>Lactobacillaceae</taxon>
        <taxon>Lactobacillus</taxon>
    </lineage>
</organism>
<proteinExistence type="predicted"/>
<dbReference type="EMBL" id="CP047143">
    <property type="protein sequence ID" value="QHQ69095.1"/>
    <property type="molecule type" value="Genomic_DNA"/>
</dbReference>
<geneLocation type="plasmid" evidence="1 2">
    <name>unnamed</name>
</geneLocation>
<dbReference type="Proteomes" id="UP000464915">
    <property type="component" value="Plasmid unnamed"/>
</dbReference>
<gene>
    <name evidence="1" type="ORF">GSR61_10945</name>
</gene>